<protein>
    <submittedName>
        <fullName evidence="1">Uncharacterized protein</fullName>
    </submittedName>
</protein>
<organism evidence="1 2">
    <name type="scientific">Flavonifractor plautii</name>
    <name type="common">Fusobacterium plautii</name>
    <dbReference type="NCBI Taxonomy" id="292800"/>
    <lineage>
        <taxon>Bacteria</taxon>
        <taxon>Bacillati</taxon>
        <taxon>Bacillota</taxon>
        <taxon>Clostridia</taxon>
        <taxon>Eubacteriales</taxon>
        <taxon>Oscillospiraceae</taxon>
        <taxon>Flavonifractor</taxon>
    </lineage>
</organism>
<accession>A0A6I2R942</accession>
<dbReference type="Proteomes" id="UP000434475">
    <property type="component" value="Unassembled WGS sequence"/>
</dbReference>
<sequence>MQKKISIFSFFAGIGILDLAFEKSGYNYFISELKNETLVSMSTAFDKALKNKGIAFFLAQKARTEGASEYEIINDWIRLLATTPREDANTIKRMIRLSRVINSLEDTEELSDTDLQKLNTLEAFDYTINDYFLPVAAGDVFTNSKGEWFVLIGQDCDMARSITRTPKNALAELLPAKVRHQTEFDKWANDLRSASIYSFRKTIDAECEVLQVEYQSRQYIANEVLNLCSFNSDGQCRISLSAPLGLDQEQLIPNYMTTYYSKLQHFFNSVKTLRIHAEDAFETVIAEEYSPRLLSFKDFDKTSETVSFDLRRVCRLTHDYVFYLYKLYLEYRGRKPFQTINLIRQEDTSLPVLFNKKETGEYLSFRSVPIPGKNNRKDWCWIIDVSELNRILESLGLPILLKTDQEVILKNDNAELNLELGKKVQIVKARKKVYLETY</sequence>
<evidence type="ECO:0000313" key="1">
    <source>
        <dbReference type="EMBL" id="MSB22023.1"/>
    </source>
</evidence>
<evidence type="ECO:0000313" key="2">
    <source>
        <dbReference type="Proteomes" id="UP000434475"/>
    </source>
</evidence>
<proteinExistence type="predicted"/>
<gene>
    <name evidence="1" type="ORF">GKE97_21335</name>
</gene>
<reference evidence="1 2" key="1">
    <citation type="journal article" date="2019" name="Nat. Med.">
        <title>A library of human gut bacterial isolates paired with longitudinal multiomics data enables mechanistic microbiome research.</title>
        <authorList>
            <person name="Poyet M."/>
            <person name="Groussin M."/>
            <person name="Gibbons S.M."/>
            <person name="Avila-Pacheco J."/>
            <person name="Jiang X."/>
            <person name="Kearney S.M."/>
            <person name="Perrotta A.R."/>
            <person name="Berdy B."/>
            <person name="Zhao S."/>
            <person name="Lieberman T.D."/>
            <person name="Swanson P.K."/>
            <person name="Smith M."/>
            <person name="Roesemann S."/>
            <person name="Alexander J.E."/>
            <person name="Rich S.A."/>
            <person name="Livny J."/>
            <person name="Vlamakis H."/>
            <person name="Clish C."/>
            <person name="Bullock K."/>
            <person name="Deik A."/>
            <person name="Scott J."/>
            <person name="Pierce K.A."/>
            <person name="Xavier R.J."/>
            <person name="Alm E.J."/>
        </authorList>
    </citation>
    <scope>NUCLEOTIDE SEQUENCE [LARGE SCALE GENOMIC DNA]</scope>
    <source>
        <strain evidence="1 2">BIOML-A2</strain>
    </source>
</reference>
<dbReference type="EMBL" id="WKPR01000031">
    <property type="protein sequence ID" value="MSB22023.1"/>
    <property type="molecule type" value="Genomic_DNA"/>
</dbReference>
<dbReference type="RefSeq" id="WP_172698048.1">
    <property type="nucleotide sequence ID" value="NZ_WKPR01000031.1"/>
</dbReference>
<comment type="caution">
    <text evidence="1">The sequence shown here is derived from an EMBL/GenBank/DDBJ whole genome shotgun (WGS) entry which is preliminary data.</text>
</comment>
<name>A0A6I2R942_FLAPL</name>
<dbReference type="AlphaFoldDB" id="A0A6I2R942"/>